<reference evidence="2" key="1">
    <citation type="submission" date="2021-06" db="EMBL/GenBank/DDBJ databases">
        <authorList>
            <person name="Kallberg Y."/>
            <person name="Tangrot J."/>
            <person name="Rosling A."/>
        </authorList>
    </citation>
    <scope>NUCLEOTIDE SEQUENCE</scope>
    <source>
        <strain evidence="2">BR232B</strain>
    </source>
</reference>
<keyword evidence="3" id="KW-1185">Reference proteome</keyword>
<sequence length="692" mass="79591">GFFDKYTLKNIVYIDSMFSASEYFPENTGMNTTLSTIQLPRPILPVTVPQCKSLNNLVPELKVEIILHLRNPTSLAKCSREWNNIVNLPSTKSKWLIGRHGRTHALFHAVRMGEPFINLDMVECLFAQKAHISRYFIQRLVLEFGKYDSRLIDLKLTHNMDTLDPDRKKSIQNKIRSPWASNLSFDVFSRILKEGHDRFDGNDIPVRGNDMESFYYLSAGPLVISQARTKLKENKKEIKTLIRRYKFAPFPPRLKIRKHILEKKDDGNIGLKPHSDTYSESRAVNFDDYPPSDGYENVRQLTVIARAILIYPKFVNIWKKNGYHGIVNDVNDLVMRGSLLILYPPSPSEDWVKPGLAQVVDELKDLMLLGFELTDALIGDALILFEHRLKDIGEILIDAFAVVRDLPEREIVLICLTELLNPDRNLKRHDLLDFIVNKIEKPEEEILSVFKKYEIVHSVKIYCEALTKFSTGNTDIKGLSVFQPFTYLKYSPLVYRYTVVKFGAQSKVAKHLMKEVTSVRIAITLMTEIPSQQVPSDLTILRWPDSITIFNEYYKARVPLKAKFLPLFEKCQSDSVMKCLFDGYLAKLFGFKVDQPPRTVCFPVLSSVDPVVQRTSKKRKANTEAKKEKQKKWLEQADKLNEEIVNEKFKEPLQKFMQRISKSAQEEEDAGSTQSKRVESCGNVGQNSVKTV</sequence>
<evidence type="ECO:0000256" key="1">
    <source>
        <dbReference type="SAM" id="MobiDB-lite"/>
    </source>
</evidence>
<feature type="non-terminal residue" evidence="2">
    <location>
        <position position="1"/>
    </location>
</feature>
<organism evidence="2 3">
    <name type="scientific">Paraglomus brasilianum</name>
    <dbReference type="NCBI Taxonomy" id="144538"/>
    <lineage>
        <taxon>Eukaryota</taxon>
        <taxon>Fungi</taxon>
        <taxon>Fungi incertae sedis</taxon>
        <taxon>Mucoromycota</taxon>
        <taxon>Glomeromycotina</taxon>
        <taxon>Glomeromycetes</taxon>
        <taxon>Paraglomerales</taxon>
        <taxon>Paraglomeraceae</taxon>
        <taxon>Paraglomus</taxon>
    </lineage>
</organism>
<dbReference type="Proteomes" id="UP000789739">
    <property type="component" value="Unassembled WGS sequence"/>
</dbReference>
<name>A0A9N9AYK2_9GLOM</name>
<gene>
    <name evidence="2" type="ORF">PBRASI_LOCUS4876</name>
</gene>
<dbReference type="AlphaFoldDB" id="A0A9N9AYK2"/>
<dbReference type="OrthoDB" id="270318at2759"/>
<proteinExistence type="predicted"/>
<feature type="region of interest" description="Disordered" evidence="1">
    <location>
        <begin position="660"/>
        <end position="692"/>
    </location>
</feature>
<feature type="compositionally biased region" description="Polar residues" evidence="1">
    <location>
        <begin position="683"/>
        <end position="692"/>
    </location>
</feature>
<accession>A0A9N9AYK2</accession>
<evidence type="ECO:0000313" key="2">
    <source>
        <dbReference type="EMBL" id="CAG8546795.1"/>
    </source>
</evidence>
<dbReference type="EMBL" id="CAJVPI010000531">
    <property type="protein sequence ID" value="CAG8546795.1"/>
    <property type="molecule type" value="Genomic_DNA"/>
</dbReference>
<comment type="caution">
    <text evidence="2">The sequence shown here is derived from an EMBL/GenBank/DDBJ whole genome shotgun (WGS) entry which is preliminary data.</text>
</comment>
<protein>
    <submittedName>
        <fullName evidence="2">9528_t:CDS:1</fullName>
    </submittedName>
</protein>
<evidence type="ECO:0000313" key="3">
    <source>
        <dbReference type="Proteomes" id="UP000789739"/>
    </source>
</evidence>